<gene>
    <name evidence="1" type="primary">bglH_1</name>
    <name evidence="1" type="ORF">NCTC9001_03661</name>
</gene>
<dbReference type="InterPro" id="IPR001360">
    <property type="entry name" value="Glyco_hydro_1"/>
</dbReference>
<dbReference type="Pfam" id="PF00232">
    <property type="entry name" value="Glyco_hydro_1"/>
    <property type="match status" value="1"/>
</dbReference>
<protein>
    <submittedName>
        <fullName evidence="1">Glycoside hydrolase family protein</fullName>
        <ecNumber evidence="1">3.2.1.86</ecNumber>
    </submittedName>
</protein>
<dbReference type="AlphaFoldDB" id="A0A484Y2K6"/>
<dbReference type="GO" id="GO:0005975">
    <property type="term" value="P:carbohydrate metabolic process"/>
    <property type="evidence" value="ECO:0007669"/>
    <property type="project" value="InterPro"/>
</dbReference>
<dbReference type="PROSITE" id="PS00653">
    <property type="entry name" value="GLYCOSYL_HYDROL_F1_2"/>
    <property type="match status" value="1"/>
</dbReference>
<dbReference type="InterPro" id="IPR033132">
    <property type="entry name" value="GH_1_N_CS"/>
</dbReference>
<dbReference type="GO" id="GO:0008706">
    <property type="term" value="F:6-phospho-beta-glucosidase activity"/>
    <property type="evidence" value="ECO:0007669"/>
    <property type="project" value="UniProtKB-EC"/>
</dbReference>
<evidence type="ECO:0000313" key="2">
    <source>
        <dbReference type="Proteomes" id="UP000372890"/>
    </source>
</evidence>
<proteinExistence type="predicted"/>
<name>A0A484Y2K6_ECOLX</name>
<dbReference type="InterPro" id="IPR017853">
    <property type="entry name" value="GH"/>
</dbReference>
<keyword evidence="1" id="KW-0326">Glycosidase</keyword>
<dbReference type="EMBL" id="CAADIS010000005">
    <property type="protein sequence ID" value="VFS30122.1"/>
    <property type="molecule type" value="Genomic_DNA"/>
</dbReference>
<evidence type="ECO:0000313" key="1">
    <source>
        <dbReference type="EMBL" id="VFS30122.1"/>
    </source>
</evidence>
<dbReference type="EC" id="3.2.1.86" evidence="1"/>
<dbReference type="Proteomes" id="UP000372890">
    <property type="component" value="Unassembled WGS sequence"/>
</dbReference>
<sequence length="94" mass="10489">MKAFPETFLWGGATAANQVEGAWQEDGKGITTSDLQPHGVMGKMEPRILGKENIKDVAIDFYHRYPGRYRVICRDGLHLSAYFHCLGANFSSGR</sequence>
<keyword evidence="1" id="KW-0378">Hydrolase</keyword>
<reference evidence="1 2" key="1">
    <citation type="submission" date="2019-03" db="EMBL/GenBank/DDBJ databases">
        <authorList>
            <consortium name="Pathogen Informatics"/>
        </authorList>
    </citation>
    <scope>NUCLEOTIDE SEQUENCE [LARGE SCALE GENOMIC DNA]</scope>
    <source>
        <strain evidence="1 2">NCTC9001</strain>
    </source>
</reference>
<accession>A0A484Y2K6</accession>
<organism evidence="1 2">
    <name type="scientific">Escherichia coli</name>
    <dbReference type="NCBI Taxonomy" id="562"/>
    <lineage>
        <taxon>Bacteria</taxon>
        <taxon>Pseudomonadati</taxon>
        <taxon>Pseudomonadota</taxon>
        <taxon>Gammaproteobacteria</taxon>
        <taxon>Enterobacterales</taxon>
        <taxon>Enterobacteriaceae</taxon>
        <taxon>Escherichia</taxon>
    </lineage>
</organism>
<dbReference type="Gene3D" id="3.20.20.80">
    <property type="entry name" value="Glycosidases"/>
    <property type="match status" value="1"/>
</dbReference>
<dbReference type="SUPFAM" id="SSF51445">
    <property type="entry name" value="(Trans)glycosidases"/>
    <property type="match status" value="1"/>
</dbReference>